<evidence type="ECO:0000256" key="4">
    <source>
        <dbReference type="ARBA" id="ARBA00022840"/>
    </source>
</evidence>
<dbReference type="CDD" id="cd18548">
    <property type="entry name" value="ABC_6TM_Tm287_like"/>
    <property type="match status" value="1"/>
</dbReference>
<dbReference type="RefSeq" id="WP_345262334.1">
    <property type="nucleotide sequence ID" value="NZ_BAABIM010000001.1"/>
</dbReference>
<dbReference type="SMART" id="SM00382">
    <property type="entry name" value="AAA"/>
    <property type="match status" value="1"/>
</dbReference>
<feature type="transmembrane region" description="Helical" evidence="7">
    <location>
        <begin position="156"/>
        <end position="179"/>
    </location>
</feature>
<proteinExistence type="predicted"/>
<dbReference type="InterPro" id="IPR011527">
    <property type="entry name" value="ABC1_TM_dom"/>
</dbReference>
<feature type="transmembrane region" description="Helical" evidence="7">
    <location>
        <begin position="126"/>
        <end position="150"/>
    </location>
</feature>
<keyword evidence="5 7" id="KW-1133">Transmembrane helix</keyword>
<feature type="transmembrane region" description="Helical" evidence="7">
    <location>
        <begin position="270"/>
        <end position="294"/>
    </location>
</feature>
<organism evidence="10 11">
    <name type="scientific">Nocardioides nanhaiensis</name>
    <dbReference type="NCBI Taxonomy" id="1476871"/>
    <lineage>
        <taxon>Bacteria</taxon>
        <taxon>Bacillati</taxon>
        <taxon>Actinomycetota</taxon>
        <taxon>Actinomycetes</taxon>
        <taxon>Propionibacteriales</taxon>
        <taxon>Nocardioidaceae</taxon>
        <taxon>Nocardioides</taxon>
    </lineage>
</organism>
<gene>
    <name evidence="10" type="ORF">GCM10023226_03570</name>
</gene>
<keyword evidence="4 10" id="KW-0067">ATP-binding</keyword>
<keyword evidence="2 7" id="KW-0812">Transmembrane</keyword>
<protein>
    <submittedName>
        <fullName evidence="10">ABC transporter ATP-binding protein</fullName>
    </submittedName>
</protein>
<feature type="transmembrane region" description="Helical" evidence="7">
    <location>
        <begin position="60"/>
        <end position="83"/>
    </location>
</feature>
<comment type="caution">
    <text evidence="10">The sequence shown here is derived from an EMBL/GenBank/DDBJ whole genome shotgun (WGS) entry which is preliminary data.</text>
</comment>
<comment type="subcellular location">
    <subcellularLocation>
        <location evidence="1">Cell membrane</location>
        <topology evidence="1">Multi-pass membrane protein</topology>
    </subcellularLocation>
</comment>
<dbReference type="InterPro" id="IPR003439">
    <property type="entry name" value="ABC_transporter-like_ATP-bd"/>
</dbReference>
<accession>A0ABP8VTH3</accession>
<dbReference type="PANTHER" id="PTHR43394">
    <property type="entry name" value="ATP-DEPENDENT PERMEASE MDL1, MITOCHONDRIAL"/>
    <property type="match status" value="1"/>
</dbReference>
<evidence type="ECO:0000256" key="2">
    <source>
        <dbReference type="ARBA" id="ARBA00022692"/>
    </source>
</evidence>
<dbReference type="InterPro" id="IPR036640">
    <property type="entry name" value="ABC1_TM_sf"/>
</dbReference>
<dbReference type="InterPro" id="IPR027417">
    <property type="entry name" value="P-loop_NTPase"/>
</dbReference>
<dbReference type="PROSITE" id="PS50929">
    <property type="entry name" value="ABC_TM1F"/>
    <property type="match status" value="1"/>
</dbReference>
<sequence>MTALLLSRLRPHAGSLALLCLLQVAAVGGTLWLPALNARLIDDGVAQGEVATVWSLGSQMLGVGLAQLLAAALAMVLGARVAAQVAATLRYEVFERVMHLDAAQVRAVGAGSLLTRCGNDVLQLQMLVLTCCTVLLTVPLTMTGAIVLGLREDPGLAWLMAVAVPAVALVLGLFAWWAVPGYRRMQGQIDDVNLVLREQLTGLRVVRAFTRERHEQRRFERANDALVDTSFGVGRLYLSLGPVVALLMNAGGVAVVWFGGMRVSAGEIGIGSVTAFIAYLLQLMSSVLMASAIVMQLPRARVSAGRVRELLDLPPGAGSVRGARTAPVPGRSRDGLRMEGVELRHPGSPGAVLEHVDLHLPPGSHTVLLGSTGSGKTALLQALAAQLTPTRGRVLLEGVDLAEADPALARRRVLLVPQRAHLFGGSVADNLRYGAPDASDDELWEALRAAHADDVVAGLGGLDATLPPGGLTLSGGQRQRLCLARALLARPDHYLVDDALSALDARTEAAVREALLAWAASHGAGVVTATQRLAGVERADRVVVLDRGAVVGLGTHDELAGTCRAYDELLDADHEGALA</sequence>
<evidence type="ECO:0000256" key="3">
    <source>
        <dbReference type="ARBA" id="ARBA00022741"/>
    </source>
</evidence>
<keyword evidence="6 7" id="KW-0472">Membrane</keyword>
<dbReference type="EMBL" id="BAABIM010000001">
    <property type="protein sequence ID" value="GAA4670289.1"/>
    <property type="molecule type" value="Genomic_DNA"/>
</dbReference>
<dbReference type="InterPro" id="IPR017871">
    <property type="entry name" value="ABC_transporter-like_CS"/>
</dbReference>
<reference evidence="11" key="1">
    <citation type="journal article" date="2019" name="Int. J. Syst. Evol. Microbiol.">
        <title>The Global Catalogue of Microorganisms (GCM) 10K type strain sequencing project: providing services to taxonomists for standard genome sequencing and annotation.</title>
        <authorList>
            <consortium name="The Broad Institute Genomics Platform"/>
            <consortium name="The Broad Institute Genome Sequencing Center for Infectious Disease"/>
            <person name="Wu L."/>
            <person name="Ma J."/>
        </authorList>
    </citation>
    <scope>NUCLEOTIDE SEQUENCE [LARGE SCALE GENOMIC DNA]</scope>
    <source>
        <strain evidence="11">JCM 18127</strain>
    </source>
</reference>
<dbReference type="SUPFAM" id="SSF90123">
    <property type="entry name" value="ABC transporter transmembrane region"/>
    <property type="match status" value="1"/>
</dbReference>
<dbReference type="InterPro" id="IPR003593">
    <property type="entry name" value="AAA+_ATPase"/>
</dbReference>
<keyword evidence="3" id="KW-0547">Nucleotide-binding</keyword>
<evidence type="ECO:0000256" key="5">
    <source>
        <dbReference type="ARBA" id="ARBA00022989"/>
    </source>
</evidence>
<evidence type="ECO:0000256" key="7">
    <source>
        <dbReference type="SAM" id="Phobius"/>
    </source>
</evidence>
<dbReference type="PROSITE" id="PS50893">
    <property type="entry name" value="ABC_TRANSPORTER_2"/>
    <property type="match status" value="1"/>
</dbReference>
<evidence type="ECO:0000259" key="9">
    <source>
        <dbReference type="PROSITE" id="PS50929"/>
    </source>
</evidence>
<evidence type="ECO:0000313" key="11">
    <source>
        <dbReference type="Proteomes" id="UP001500621"/>
    </source>
</evidence>
<keyword evidence="11" id="KW-1185">Reference proteome</keyword>
<dbReference type="Gene3D" id="3.40.50.300">
    <property type="entry name" value="P-loop containing nucleotide triphosphate hydrolases"/>
    <property type="match status" value="1"/>
</dbReference>
<evidence type="ECO:0000259" key="8">
    <source>
        <dbReference type="PROSITE" id="PS50893"/>
    </source>
</evidence>
<dbReference type="Gene3D" id="1.20.1560.10">
    <property type="entry name" value="ABC transporter type 1, transmembrane domain"/>
    <property type="match status" value="1"/>
</dbReference>
<dbReference type="Pfam" id="PF00664">
    <property type="entry name" value="ABC_membrane"/>
    <property type="match status" value="1"/>
</dbReference>
<feature type="domain" description="ABC transporter" evidence="8">
    <location>
        <begin position="336"/>
        <end position="572"/>
    </location>
</feature>
<dbReference type="PROSITE" id="PS00211">
    <property type="entry name" value="ABC_TRANSPORTER_1"/>
    <property type="match status" value="1"/>
</dbReference>
<dbReference type="Proteomes" id="UP001500621">
    <property type="component" value="Unassembled WGS sequence"/>
</dbReference>
<feature type="domain" description="ABC transmembrane type-1" evidence="9">
    <location>
        <begin position="17"/>
        <end position="299"/>
    </location>
</feature>
<name>A0ABP8VTH3_9ACTN</name>
<dbReference type="SUPFAM" id="SSF52540">
    <property type="entry name" value="P-loop containing nucleoside triphosphate hydrolases"/>
    <property type="match status" value="1"/>
</dbReference>
<dbReference type="Pfam" id="PF00005">
    <property type="entry name" value="ABC_tran"/>
    <property type="match status" value="1"/>
</dbReference>
<feature type="transmembrane region" description="Helical" evidence="7">
    <location>
        <begin position="236"/>
        <end position="258"/>
    </location>
</feature>
<dbReference type="InterPro" id="IPR039421">
    <property type="entry name" value="Type_1_exporter"/>
</dbReference>
<dbReference type="PANTHER" id="PTHR43394:SF1">
    <property type="entry name" value="ATP-BINDING CASSETTE SUB-FAMILY B MEMBER 10, MITOCHONDRIAL"/>
    <property type="match status" value="1"/>
</dbReference>
<evidence type="ECO:0000313" key="10">
    <source>
        <dbReference type="EMBL" id="GAA4670289.1"/>
    </source>
</evidence>
<evidence type="ECO:0000256" key="6">
    <source>
        <dbReference type="ARBA" id="ARBA00023136"/>
    </source>
</evidence>
<evidence type="ECO:0000256" key="1">
    <source>
        <dbReference type="ARBA" id="ARBA00004651"/>
    </source>
</evidence>
<dbReference type="GO" id="GO:0005524">
    <property type="term" value="F:ATP binding"/>
    <property type="evidence" value="ECO:0007669"/>
    <property type="project" value="UniProtKB-KW"/>
</dbReference>